<keyword evidence="5" id="KW-0808">Transferase</keyword>
<organism evidence="15 16">
    <name type="scientific">Xylaria arbuscula</name>
    <dbReference type="NCBI Taxonomy" id="114810"/>
    <lineage>
        <taxon>Eukaryota</taxon>
        <taxon>Fungi</taxon>
        <taxon>Dikarya</taxon>
        <taxon>Ascomycota</taxon>
        <taxon>Pezizomycotina</taxon>
        <taxon>Sordariomycetes</taxon>
        <taxon>Xylariomycetidae</taxon>
        <taxon>Xylariales</taxon>
        <taxon>Xylariaceae</taxon>
        <taxon>Xylaria</taxon>
    </lineage>
</organism>
<dbReference type="EC" id="2.7.11.1" evidence="2"/>
<evidence type="ECO:0000256" key="12">
    <source>
        <dbReference type="ARBA" id="ARBA00047899"/>
    </source>
</evidence>
<dbReference type="SMART" id="SM00320">
    <property type="entry name" value="WD40"/>
    <property type="match status" value="5"/>
</dbReference>
<dbReference type="GO" id="GO:0005829">
    <property type="term" value="C:cytosol"/>
    <property type="evidence" value="ECO:0007669"/>
    <property type="project" value="TreeGrafter"/>
</dbReference>
<dbReference type="SUPFAM" id="SSF50978">
    <property type="entry name" value="WD40 repeat-like"/>
    <property type="match status" value="1"/>
</dbReference>
<dbReference type="GO" id="GO:0005776">
    <property type="term" value="C:autophagosome"/>
    <property type="evidence" value="ECO:0007669"/>
    <property type="project" value="TreeGrafter"/>
</dbReference>
<dbReference type="Gene3D" id="1.10.510.10">
    <property type="entry name" value="Transferase(Phosphotransferase) domain 1"/>
    <property type="match status" value="1"/>
</dbReference>
<dbReference type="InterPro" id="IPR008271">
    <property type="entry name" value="Ser/Thr_kinase_AS"/>
</dbReference>
<comment type="caution">
    <text evidence="15">The sequence shown here is derived from an EMBL/GenBank/DDBJ whole genome shotgun (WGS) entry which is preliminary data.</text>
</comment>
<evidence type="ECO:0000256" key="8">
    <source>
        <dbReference type="ARBA" id="ARBA00022840"/>
    </source>
</evidence>
<dbReference type="InterPro" id="IPR045269">
    <property type="entry name" value="Atg1-like"/>
</dbReference>
<dbReference type="PANTHER" id="PTHR24348">
    <property type="entry name" value="SERINE/THREONINE-PROTEIN KINASE UNC-51-RELATED"/>
    <property type="match status" value="1"/>
</dbReference>
<comment type="catalytic activity">
    <reaction evidence="12">
        <text>L-threonyl-[protein] + ATP = O-phospho-L-threonyl-[protein] + ADP + H(+)</text>
        <dbReference type="Rhea" id="RHEA:46608"/>
        <dbReference type="Rhea" id="RHEA-COMP:11060"/>
        <dbReference type="Rhea" id="RHEA-COMP:11605"/>
        <dbReference type="ChEBI" id="CHEBI:15378"/>
        <dbReference type="ChEBI" id="CHEBI:30013"/>
        <dbReference type="ChEBI" id="CHEBI:30616"/>
        <dbReference type="ChEBI" id="CHEBI:61977"/>
        <dbReference type="ChEBI" id="CHEBI:456216"/>
        <dbReference type="EC" id="2.7.11.1"/>
    </reaction>
</comment>
<evidence type="ECO:0000256" key="7">
    <source>
        <dbReference type="ARBA" id="ARBA00022777"/>
    </source>
</evidence>
<feature type="domain" description="Protein kinase" evidence="14">
    <location>
        <begin position="54"/>
        <end position="330"/>
    </location>
</feature>
<evidence type="ECO:0000256" key="1">
    <source>
        <dbReference type="ARBA" id="ARBA00004623"/>
    </source>
</evidence>
<keyword evidence="3" id="KW-0813">Transport</keyword>
<dbReference type="GO" id="GO:0004674">
    <property type="term" value="F:protein serine/threonine kinase activity"/>
    <property type="evidence" value="ECO:0007669"/>
    <property type="project" value="UniProtKB-KW"/>
</dbReference>
<evidence type="ECO:0000256" key="13">
    <source>
        <dbReference type="ARBA" id="ARBA00048679"/>
    </source>
</evidence>
<evidence type="ECO:0000256" key="6">
    <source>
        <dbReference type="ARBA" id="ARBA00022741"/>
    </source>
</evidence>
<evidence type="ECO:0000313" key="16">
    <source>
        <dbReference type="Proteomes" id="UP001148614"/>
    </source>
</evidence>
<dbReference type="GO" id="GO:0034045">
    <property type="term" value="C:phagophore assembly site membrane"/>
    <property type="evidence" value="ECO:0007669"/>
    <property type="project" value="UniProtKB-SubCell"/>
</dbReference>
<reference evidence="15" key="1">
    <citation type="submission" date="2022-07" db="EMBL/GenBank/DDBJ databases">
        <title>Genome Sequence of Xylaria arbuscula.</title>
        <authorList>
            <person name="Buettner E."/>
        </authorList>
    </citation>
    <scope>NUCLEOTIDE SEQUENCE</scope>
    <source>
        <strain evidence="15">VT107</strain>
    </source>
</reference>
<keyword evidence="9" id="KW-0653">Protein transport</keyword>
<keyword evidence="4" id="KW-0723">Serine/threonine-protein kinase</keyword>
<dbReference type="InterPro" id="IPR011009">
    <property type="entry name" value="Kinase-like_dom_sf"/>
</dbReference>
<dbReference type="Gene3D" id="2.130.10.10">
    <property type="entry name" value="YVTN repeat-like/Quinoprotein amine dehydrogenase"/>
    <property type="match status" value="2"/>
</dbReference>
<dbReference type="InterPro" id="IPR015943">
    <property type="entry name" value="WD40/YVTN_repeat-like_dom_sf"/>
</dbReference>
<evidence type="ECO:0000256" key="11">
    <source>
        <dbReference type="ARBA" id="ARBA00030237"/>
    </source>
</evidence>
<evidence type="ECO:0000256" key="10">
    <source>
        <dbReference type="ARBA" id="ARBA00023006"/>
    </source>
</evidence>
<proteinExistence type="predicted"/>
<dbReference type="SUPFAM" id="SSF56112">
    <property type="entry name" value="Protein kinase-like (PK-like)"/>
    <property type="match status" value="1"/>
</dbReference>
<keyword evidence="7" id="KW-0418">Kinase</keyword>
<keyword evidence="8" id="KW-0067">ATP-binding</keyword>
<protein>
    <recommendedName>
        <fullName evidence="2">non-specific serine/threonine protein kinase</fullName>
        <ecNumber evidence="2">2.7.11.1</ecNumber>
    </recommendedName>
    <alternativeName>
        <fullName evidence="11">Autophagy-related protein 1</fullName>
    </alternativeName>
</protein>
<keyword evidence="6" id="KW-0547">Nucleotide-binding</keyword>
<evidence type="ECO:0000256" key="2">
    <source>
        <dbReference type="ARBA" id="ARBA00012513"/>
    </source>
</evidence>
<dbReference type="Pfam" id="PF00069">
    <property type="entry name" value="Pkinase"/>
    <property type="match status" value="1"/>
</dbReference>
<dbReference type="SMART" id="SM00220">
    <property type="entry name" value="S_TKc"/>
    <property type="match status" value="1"/>
</dbReference>
<evidence type="ECO:0000256" key="3">
    <source>
        <dbReference type="ARBA" id="ARBA00022448"/>
    </source>
</evidence>
<dbReference type="EMBL" id="JANPWZ010001660">
    <property type="protein sequence ID" value="KAJ3564109.1"/>
    <property type="molecule type" value="Genomic_DNA"/>
</dbReference>
<dbReference type="PROSITE" id="PS00108">
    <property type="entry name" value="PROTEIN_KINASE_ST"/>
    <property type="match status" value="1"/>
</dbReference>
<comment type="catalytic activity">
    <reaction evidence="13">
        <text>L-seryl-[protein] + ATP = O-phospho-L-seryl-[protein] + ADP + H(+)</text>
        <dbReference type="Rhea" id="RHEA:17989"/>
        <dbReference type="Rhea" id="RHEA-COMP:9863"/>
        <dbReference type="Rhea" id="RHEA-COMP:11604"/>
        <dbReference type="ChEBI" id="CHEBI:15378"/>
        <dbReference type="ChEBI" id="CHEBI:29999"/>
        <dbReference type="ChEBI" id="CHEBI:30616"/>
        <dbReference type="ChEBI" id="CHEBI:83421"/>
        <dbReference type="ChEBI" id="CHEBI:456216"/>
        <dbReference type="EC" id="2.7.11.1"/>
    </reaction>
</comment>
<evidence type="ECO:0000313" key="15">
    <source>
        <dbReference type="EMBL" id="KAJ3564109.1"/>
    </source>
</evidence>
<dbReference type="InterPro" id="IPR036322">
    <property type="entry name" value="WD40_repeat_dom_sf"/>
</dbReference>
<dbReference type="GO" id="GO:0000045">
    <property type="term" value="P:autophagosome assembly"/>
    <property type="evidence" value="ECO:0007669"/>
    <property type="project" value="TreeGrafter"/>
</dbReference>
<dbReference type="GO" id="GO:0015031">
    <property type="term" value="P:protein transport"/>
    <property type="evidence" value="ECO:0007669"/>
    <property type="project" value="UniProtKB-KW"/>
</dbReference>
<evidence type="ECO:0000256" key="4">
    <source>
        <dbReference type="ARBA" id="ARBA00022527"/>
    </source>
</evidence>
<comment type="subcellular location">
    <subcellularLocation>
        <location evidence="1">Preautophagosomal structure membrane</location>
        <topology evidence="1">Peripheral membrane protein</topology>
    </subcellularLocation>
</comment>
<evidence type="ECO:0000259" key="14">
    <source>
        <dbReference type="PROSITE" id="PS50011"/>
    </source>
</evidence>
<dbReference type="PANTHER" id="PTHR24348:SF22">
    <property type="entry name" value="NON-SPECIFIC SERINE_THREONINE PROTEIN KINASE"/>
    <property type="match status" value="1"/>
</dbReference>
<dbReference type="GO" id="GO:0005524">
    <property type="term" value="F:ATP binding"/>
    <property type="evidence" value="ECO:0007669"/>
    <property type="project" value="UniProtKB-KW"/>
</dbReference>
<dbReference type="InterPro" id="IPR001680">
    <property type="entry name" value="WD40_rpt"/>
</dbReference>
<gene>
    <name evidence="15" type="ORF">NPX13_g7956</name>
</gene>
<dbReference type="Proteomes" id="UP001148614">
    <property type="component" value="Unassembled WGS sequence"/>
</dbReference>
<keyword evidence="10" id="KW-0072">Autophagy</keyword>
<evidence type="ECO:0000256" key="5">
    <source>
        <dbReference type="ARBA" id="ARBA00022679"/>
    </source>
</evidence>
<dbReference type="AlphaFoldDB" id="A0A9W8N9J6"/>
<dbReference type="GO" id="GO:0010506">
    <property type="term" value="P:regulation of autophagy"/>
    <property type="evidence" value="ECO:0007669"/>
    <property type="project" value="InterPro"/>
</dbReference>
<name>A0A9W8N9J6_9PEZI</name>
<evidence type="ECO:0000256" key="9">
    <source>
        <dbReference type="ARBA" id="ARBA00022927"/>
    </source>
</evidence>
<accession>A0A9W8N9J6</accession>
<dbReference type="VEuPathDB" id="FungiDB:F4678DRAFT_461611"/>
<dbReference type="PROSITE" id="PS50011">
    <property type="entry name" value="PROTEIN_KINASE_DOM"/>
    <property type="match status" value="1"/>
</dbReference>
<keyword evidence="16" id="KW-1185">Reference proteome</keyword>
<dbReference type="InterPro" id="IPR000719">
    <property type="entry name" value="Prot_kinase_dom"/>
</dbReference>
<sequence>MAEKVKSQLFDDSQSSDLVRDARLTTTDRAGEVVHTIYSSTLEQPRPVLVEQSWKREKRLGFGSFGVVWLESCTNTPPGKIKGQRAVKEIAKERGMVSTLRQFTDELETIFKFSHDRYLTWFTRSYGWWETPDAIFIAMEFANYGNLSDHLSKPFSEPVSCGICKQVLGGLRWMHENQFAHRDLKPQNILVFQKSPTWWVKLSDFGISKRLHEQTAFRTTVGTLAYMAPEIRGIYTPSDDDSDDGEEHFYTFAVDMWSLGQLTSQMITGGLLFQDGRELHGYVVRGKPFPLRNLRDHDASELCCDFITKVMSPSPSARMTAEQALEHAWIEAKGNQLTTQDDVSDIGKQIDAELSFKSVASASWTTVVPRVSDVSQQTETRSALGGVESAARSTMKSRQIESYQPTAALRQVKRHSRFHANQHLKASVGYKIYRAALSPDGLQMATASSLYKQTSESTSKMDLWGDNGQGQLQYIQPLANGFLRNVEAIAFSPNSEWIVAIVLTGSLFLWNRFASFPHDIGASLASYSKIIHEISFSPDCQRFAVHGHYHLEIHIIELDIHWCRAVQTLSWGDCHRSLAFSPSGQLLASGDSSTTANSSRASICIWKKDDIGRFQQFQKIAIATEHGYSTVNTVRFSSDETLICVSSEGGALLFNLNLEGQFQQTQQLIDETHTITSIFCLAEIRHFISVSSYDKNIRVWGFDEEGKPEVIDELIGPSRVLDLSRNGQWLVTGTSAKGESPDRADITIWKRQVI</sequence>